<accession>A0A9R1XKX7</accession>
<feature type="coiled-coil region" evidence="1">
    <location>
        <begin position="138"/>
        <end position="179"/>
    </location>
</feature>
<proteinExistence type="predicted"/>
<dbReference type="InterPro" id="IPR036047">
    <property type="entry name" value="F-box-like_dom_sf"/>
</dbReference>
<dbReference type="Gene3D" id="1.20.1280.50">
    <property type="match status" value="1"/>
</dbReference>
<sequence length="285" mass="33152">MNTINSIKSVYNYKSPWAQFATFVRKRFIGRARFCNRYLSPQGLQMSLPDELWRLILELGVETSSLTYKDICCLSMASRRLNHLSKEDSIWSKLLSSDFPTLSSSSSSSSTSTPPKSIYQTRFEKDKAKKLLAEKRAVLRLESQIHEHTRKVHEIEHQLGDENEKIKSAIDELKNLQKVKEASSALKVWQPEIVHGRHRQIVEHCSVPVDSRINVLDMEIKLCRQQMIGFLKARREEKGRLEMVKEKLLKVKYRSFECLEGSLKSNVDDESRKCRKILKKVKRVE</sequence>
<keyword evidence="3" id="KW-1185">Reference proteome</keyword>
<organism evidence="2 3">
    <name type="scientific">Lactuca sativa</name>
    <name type="common">Garden lettuce</name>
    <dbReference type="NCBI Taxonomy" id="4236"/>
    <lineage>
        <taxon>Eukaryota</taxon>
        <taxon>Viridiplantae</taxon>
        <taxon>Streptophyta</taxon>
        <taxon>Embryophyta</taxon>
        <taxon>Tracheophyta</taxon>
        <taxon>Spermatophyta</taxon>
        <taxon>Magnoliopsida</taxon>
        <taxon>eudicotyledons</taxon>
        <taxon>Gunneridae</taxon>
        <taxon>Pentapetalae</taxon>
        <taxon>asterids</taxon>
        <taxon>campanulids</taxon>
        <taxon>Asterales</taxon>
        <taxon>Asteraceae</taxon>
        <taxon>Cichorioideae</taxon>
        <taxon>Cichorieae</taxon>
        <taxon>Lactucinae</taxon>
        <taxon>Lactuca</taxon>
    </lineage>
</organism>
<evidence type="ECO:0000256" key="1">
    <source>
        <dbReference type="SAM" id="Coils"/>
    </source>
</evidence>
<protein>
    <recommendedName>
        <fullName evidence="4">F-box domain-containing protein</fullName>
    </recommendedName>
</protein>
<dbReference type="Proteomes" id="UP000235145">
    <property type="component" value="Unassembled WGS sequence"/>
</dbReference>
<reference evidence="2 3" key="1">
    <citation type="journal article" date="2017" name="Nat. Commun.">
        <title>Genome assembly with in vitro proximity ligation data and whole-genome triplication in lettuce.</title>
        <authorList>
            <person name="Reyes-Chin-Wo S."/>
            <person name="Wang Z."/>
            <person name="Yang X."/>
            <person name="Kozik A."/>
            <person name="Arikit S."/>
            <person name="Song C."/>
            <person name="Xia L."/>
            <person name="Froenicke L."/>
            <person name="Lavelle D.O."/>
            <person name="Truco M.J."/>
            <person name="Xia R."/>
            <person name="Zhu S."/>
            <person name="Xu C."/>
            <person name="Xu H."/>
            <person name="Xu X."/>
            <person name="Cox K."/>
            <person name="Korf I."/>
            <person name="Meyers B.C."/>
            <person name="Michelmore R.W."/>
        </authorList>
    </citation>
    <scope>NUCLEOTIDE SEQUENCE [LARGE SCALE GENOMIC DNA]</scope>
    <source>
        <strain evidence="3">cv. Salinas</strain>
        <tissue evidence="2">Seedlings</tissue>
    </source>
</reference>
<keyword evidence="1" id="KW-0175">Coiled coil</keyword>
<comment type="caution">
    <text evidence="2">The sequence shown here is derived from an EMBL/GenBank/DDBJ whole genome shotgun (WGS) entry which is preliminary data.</text>
</comment>
<dbReference type="SUPFAM" id="SSF81383">
    <property type="entry name" value="F-box domain"/>
    <property type="match status" value="1"/>
</dbReference>
<dbReference type="EMBL" id="NBSK02000004">
    <property type="protein sequence ID" value="KAJ0213559.1"/>
    <property type="molecule type" value="Genomic_DNA"/>
</dbReference>
<evidence type="ECO:0008006" key="4">
    <source>
        <dbReference type="Google" id="ProtNLM"/>
    </source>
</evidence>
<gene>
    <name evidence="2" type="ORF">LSAT_V11C400218930</name>
</gene>
<evidence type="ECO:0000313" key="3">
    <source>
        <dbReference type="Proteomes" id="UP000235145"/>
    </source>
</evidence>
<dbReference type="AlphaFoldDB" id="A0A9R1XKX7"/>
<name>A0A9R1XKX7_LACSA</name>
<evidence type="ECO:0000313" key="2">
    <source>
        <dbReference type="EMBL" id="KAJ0213559.1"/>
    </source>
</evidence>